<dbReference type="Proteomes" id="UP001189429">
    <property type="component" value="Unassembled WGS sequence"/>
</dbReference>
<feature type="region of interest" description="Disordered" evidence="2">
    <location>
        <begin position="1"/>
        <end position="47"/>
    </location>
</feature>
<organism evidence="3 4">
    <name type="scientific">Prorocentrum cordatum</name>
    <dbReference type="NCBI Taxonomy" id="2364126"/>
    <lineage>
        <taxon>Eukaryota</taxon>
        <taxon>Sar</taxon>
        <taxon>Alveolata</taxon>
        <taxon>Dinophyceae</taxon>
        <taxon>Prorocentrales</taxon>
        <taxon>Prorocentraceae</taxon>
        <taxon>Prorocentrum</taxon>
    </lineage>
</organism>
<dbReference type="EMBL" id="CAUYUJ010007724">
    <property type="protein sequence ID" value="CAK0821780.1"/>
    <property type="molecule type" value="Genomic_DNA"/>
</dbReference>
<name>A0ABN9RRQ4_9DINO</name>
<feature type="compositionally biased region" description="Basic and acidic residues" evidence="2">
    <location>
        <begin position="27"/>
        <end position="47"/>
    </location>
</feature>
<reference evidence="3" key="1">
    <citation type="submission" date="2023-10" db="EMBL/GenBank/DDBJ databases">
        <authorList>
            <person name="Chen Y."/>
            <person name="Shah S."/>
            <person name="Dougan E. K."/>
            <person name="Thang M."/>
            <person name="Chan C."/>
        </authorList>
    </citation>
    <scope>NUCLEOTIDE SEQUENCE [LARGE SCALE GENOMIC DNA]</scope>
</reference>
<evidence type="ECO:0000256" key="1">
    <source>
        <dbReference type="SAM" id="Coils"/>
    </source>
</evidence>
<feature type="coiled-coil region" evidence="1">
    <location>
        <begin position="301"/>
        <end position="332"/>
    </location>
</feature>
<comment type="caution">
    <text evidence="3">The sequence shown here is derived from an EMBL/GenBank/DDBJ whole genome shotgun (WGS) entry which is preliminary data.</text>
</comment>
<feature type="region of interest" description="Disordered" evidence="2">
    <location>
        <begin position="223"/>
        <end position="246"/>
    </location>
</feature>
<gene>
    <name evidence="3" type="ORF">PCOR1329_LOCUS22945</name>
</gene>
<protein>
    <submittedName>
        <fullName evidence="3">Uncharacterized protein</fullName>
    </submittedName>
</protein>
<keyword evidence="4" id="KW-1185">Reference proteome</keyword>
<evidence type="ECO:0000313" key="4">
    <source>
        <dbReference type="Proteomes" id="UP001189429"/>
    </source>
</evidence>
<accession>A0ABN9RRQ4</accession>
<keyword evidence="1" id="KW-0175">Coiled coil</keyword>
<sequence length="484" mass="52287">MGGTCQSKAAAEEGVEHLPVPTASAAKAKEQQDNEERRTDSETKAMLDKHRSKSFWSGLDLDGHSDEHSLEWLNAIIQLVYPRFNKAMQADVLPMVQQEVTSKAQALSGVSAITITSFDFGETPPVVGPLDVSRRSVLTGSGQAAPAKMQWESNCNINMKVSTRVKEFTMGLTKLSEGHVARWAQGPEGPRRHVMPNGAGKGQQHVLRDKDLVIARLSKALQESKGARSRGAQALRPEAEGDGPDQTRLAEIAVSPRQLGLPADRERDGIKGGLVSSKPRAARAQHWATRVGALRGRMDKRDQATKSIKQQRAEVAQELQEARRVARVLANEWAELEVHRRSCYETLVPALDLPVGKLGDLLAPAGADGMLRASVAKSFEALRDLEKKAEGGRSASSGAQLPPPRQRVPSREGRVTADATAVPMGAGDLEELDAFHREFLDSGPLQEEGQIMAAVKHWATAADNAKRQRKTAREHAAAAGAASA</sequence>
<evidence type="ECO:0000256" key="2">
    <source>
        <dbReference type="SAM" id="MobiDB-lite"/>
    </source>
</evidence>
<feature type="region of interest" description="Disordered" evidence="2">
    <location>
        <begin position="464"/>
        <end position="484"/>
    </location>
</feature>
<evidence type="ECO:0000313" key="3">
    <source>
        <dbReference type="EMBL" id="CAK0821780.1"/>
    </source>
</evidence>
<proteinExistence type="predicted"/>
<feature type="region of interest" description="Disordered" evidence="2">
    <location>
        <begin position="387"/>
        <end position="423"/>
    </location>
</feature>